<evidence type="ECO:0000256" key="1">
    <source>
        <dbReference type="ARBA" id="ARBA00009820"/>
    </source>
</evidence>
<comment type="similarity">
    <text evidence="1">Belongs to the TolB family.</text>
</comment>
<protein>
    <submittedName>
        <fullName evidence="2">TolB protein</fullName>
    </submittedName>
</protein>
<dbReference type="OrthoDB" id="42683at2"/>
<dbReference type="AlphaFoldDB" id="A0A1M5AE45"/>
<dbReference type="InterPro" id="IPR011659">
    <property type="entry name" value="WD40"/>
</dbReference>
<dbReference type="SUPFAM" id="SSF69304">
    <property type="entry name" value="Tricorn protease N-terminal domain"/>
    <property type="match status" value="1"/>
</dbReference>
<dbReference type="InterPro" id="IPR011042">
    <property type="entry name" value="6-blade_b-propeller_TolB-like"/>
</dbReference>
<keyword evidence="3" id="KW-1185">Reference proteome</keyword>
<dbReference type="Proteomes" id="UP000184334">
    <property type="component" value="Unassembled WGS sequence"/>
</dbReference>
<evidence type="ECO:0000313" key="3">
    <source>
        <dbReference type="Proteomes" id="UP000184334"/>
    </source>
</evidence>
<proteinExistence type="inferred from homology"/>
<comment type="caution">
    <text evidence="2">The sequence shown here is derived from an EMBL/GenBank/DDBJ whole genome shotgun (WGS) entry which is preliminary data.</text>
</comment>
<gene>
    <name evidence="2" type="ORF">SAMN02745164_02165</name>
</gene>
<organism evidence="2 3">
    <name type="scientific">Marinitoga hydrogenitolerans (strain DSM 16785 / JCM 12826 / AT1271)</name>
    <dbReference type="NCBI Taxonomy" id="1122195"/>
    <lineage>
        <taxon>Bacteria</taxon>
        <taxon>Thermotogati</taxon>
        <taxon>Thermotogota</taxon>
        <taxon>Thermotogae</taxon>
        <taxon>Petrotogales</taxon>
        <taxon>Petrotogaceae</taxon>
        <taxon>Marinitoga</taxon>
    </lineage>
</organism>
<dbReference type="PANTHER" id="PTHR36842">
    <property type="entry name" value="PROTEIN TOLB HOMOLOG"/>
    <property type="match status" value="1"/>
</dbReference>
<dbReference type="EMBL" id="FQUI01000058">
    <property type="protein sequence ID" value="SHF28366.1"/>
    <property type="molecule type" value="Genomic_DNA"/>
</dbReference>
<reference evidence="2" key="1">
    <citation type="submission" date="2016-11" db="EMBL/GenBank/DDBJ databases">
        <authorList>
            <person name="Varghese N."/>
            <person name="Submissions S."/>
        </authorList>
    </citation>
    <scope>NUCLEOTIDE SEQUENCE [LARGE SCALE GENOMIC DNA]</scope>
    <source>
        <strain evidence="2">DSM 16785</strain>
    </source>
</reference>
<dbReference type="Pfam" id="PF07676">
    <property type="entry name" value="PD40"/>
    <property type="match status" value="1"/>
</dbReference>
<dbReference type="RefSeq" id="WP_072866037.1">
    <property type="nucleotide sequence ID" value="NZ_FQUI01000058.1"/>
</dbReference>
<dbReference type="Gene3D" id="2.120.10.30">
    <property type="entry name" value="TolB, C-terminal domain"/>
    <property type="match status" value="1"/>
</dbReference>
<dbReference type="PANTHER" id="PTHR36842:SF1">
    <property type="entry name" value="PROTEIN TOLB"/>
    <property type="match status" value="1"/>
</dbReference>
<dbReference type="STRING" id="1122195.SAMN02745164_02165"/>
<name>A0A1M5AE45_MARH1</name>
<accession>A0A1M5AE45</accession>
<sequence>MKKKLLFSFFIVIIIFVFSQIKINKETVMLKQNSNSWIMTQIINEFENKLFYSYNVYKYNNEDENNNLNYDILLEFSEDASKNSIRILATFDGTMLDLSEKIKDNDKWIKSFTIKTLEKISFKRLMHSNNWNFLQVTYWDGVDEYPIISPDGNKILFISDRYIGNRNIWGYDFKSNKYINISLNFSSEYFPNITEDGTYIFQSSLYGKWDVLMYNPETNEIKRISDDSYNAYTPYYYNGNIYFSAEERNGESWTEIYKYVIKEDRIEKITSLKSTFKFRPTIFKNAVLFQMINPKNGQNGIYIFKDNKIKPFISSEFNEVDPISFKNYILYSKLKDGYYRITMYNTETKEEIPLTTTIYDDAFYPFAYNNFILFSLYYKNGEPDIFAIRLP</sequence>
<evidence type="ECO:0000313" key="2">
    <source>
        <dbReference type="EMBL" id="SHF28366.1"/>
    </source>
</evidence>